<dbReference type="GO" id="GO:0071014">
    <property type="term" value="C:post-mRNA release spliceosomal complex"/>
    <property type="evidence" value="ECO:0007669"/>
    <property type="project" value="TreeGrafter"/>
</dbReference>
<dbReference type="SUPFAM" id="SSF54197">
    <property type="entry name" value="HIT-like"/>
    <property type="match status" value="1"/>
</dbReference>
<feature type="region of interest" description="Disordered" evidence="2">
    <location>
        <begin position="358"/>
        <end position="379"/>
    </location>
</feature>
<sequence length="685" mass="78908">MGDHKHKKKSKKEHKKHKKSRNHDHDDSPIDYNDPSLWVEAGASEPAAATSPPKQQQQPPTSTVQREAWMVNDGFDFGSLGTAREKPDEKPKIDPDQPYISERELNPHLRSGMAVDQIPAEKPKIQFGDAGSKWRMMKLKRVIEQAEDEKRSVQDVGLERYGSMEKLNEALAEREYLDNKSKRSRRDRGGGGDSDRGRRFVYTDTEKSSASFRRPEDVDEFGRQVKRRKTTPPPQQPQQPSPQPSSVPLSSVDTTSSSKPVIITQHEMPQAFTHSERVMTRDELNKLNADMLKAKLMGKDNAEELEQEYERQVKLFEAAENGSAEQQDQSGKMVHILPTVDSEGRFYDYALKNDGTISSDRKGKNKERFKGTHDPKTGERLRYGTVDDSMTLMDMVRQEKAGSRATSNMDLEFANKIVTDATFENDLDYMDEKAEVMGARKGLTEEQKMRHAVRDYKRTQSALEKCRFCYQDGRPPQCAVISLGLQTYLALPNVQELVPGHCMIVPVQHVTSTLELDDDAWDEIRNFQKCLIQMFNEQGCGVIFMETSMNKHRHRHTMIEVIPVPYGTYEQAPAYFKEAMLAVDEEWSQHKKIIDTTERGIRKSLVKDLPYFHVWCGLESSYGHVIEDEKEFPYWFGKETIAGMLDIGPERWRKPKYYHYSENRPRQQAFLKDWEQWDWTASLPT</sequence>
<reference evidence="5 6" key="1">
    <citation type="submission" date="2023-03" db="EMBL/GenBank/DDBJ databases">
        <title>Genome sequence of Lichtheimia ornata CBS 291.66.</title>
        <authorList>
            <person name="Mohabir J.T."/>
            <person name="Shea T.P."/>
            <person name="Kurbessoian T."/>
            <person name="Berby B."/>
            <person name="Fontaine J."/>
            <person name="Livny J."/>
            <person name="Gnirke A."/>
            <person name="Stajich J.E."/>
            <person name="Cuomo C.A."/>
        </authorList>
    </citation>
    <scope>NUCLEOTIDE SEQUENCE [LARGE SCALE GENOMIC DNA]</scope>
    <source>
        <strain evidence="5">CBS 291.66</strain>
    </source>
</reference>
<evidence type="ECO:0000256" key="2">
    <source>
        <dbReference type="SAM" id="MobiDB-lite"/>
    </source>
</evidence>
<evidence type="ECO:0000313" key="5">
    <source>
        <dbReference type="EMBL" id="KAJ8662956.1"/>
    </source>
</evidence>
<keyword evidence="6" id="KW-1185">Reference proteome</keyword>
<comment type="caution">
    <text evidence="5">The sequence shown here is derived from an EMBL/GenBank/DDBJ whole genome shotgun (WGS) entry which is preliminary data.</text>
</comment>
<feature type="compositionally biased region" description="Basic and acidic residues" evidence="2">
    <location>
        <begin position="213"/>
        <end position="223"/>
    </location>
</feature>
<evidence type="ECO:0000259" key="3">
    <source>
        <dbReference type="Pfam" id="PF04676"/>
    </source>
</evidence>
<feature type="compositionally biased region" description="Basic and acidic residues" evidence="2">
    <location>
        <begin position="359"/>
        <end position="379"/>
    </location>
</feature>
<dbReference type="EMBL" id="JARTCD010000003">
    <property type="protein sequence ID" value="KAJ8662956.1"/>
    <property type="molecule type" value="Genomic_DNA"/>
</dbReference>
<evidence type="ECO:0000256" key="1">
    <source>
        <dbReference type="ARBA" id="ARBA00006795"/>
    </source>
</evidence>
<feature type="compositionally biased region" description="Basic and acidic residues" evidence="2">
    <location>
        <begin position="83"/>
        <end position="100"/>
    </location>
</feature>
<dbReference type="GeneID" id="83208550"/>
<dbReference type="PANTHER" id="PTHR12072">
    <property type="entry name" value="CWF19, CELL CYCLE CONTROL PROTEIN"/>
    <property type="match status" value="1"/>
</dbReference>
<dbReference type="PANTHER" id="PTHR12072:SF5">
    <property type="entry name" value="CWF19-LIKE PROTEIN 2"/>
    <property type="match status" value="1"/>
</dbReference>
<dbReference type="AlphaFoldDB" id="A0AAD8DHU2"/>
<feature type="compositionally biased region" description="Pro residues" evidence="2">
    <location>
        <begin position="231"/>
        <end position="245"/>
    </location>
</feature>
<dbReference type="InterPro" id="IPR036265">
    <property type="entry name" value="HIT-like_sf"/>
</dbReference>
<feature type="domain" description="Cwf19-like C-terminal" evidence="4">
    <location>
        <begin position="455"/>
        <end position="577"/>
    </location>
</feature>
<feature type="compositionally biased region" description="Low complexity" evidence="2">
    <location>
        <begin position="46"/>
        <end position="65"/>
    </location>
</feature>
<evidence type="ECO:0000313" key="6">
    <source>
        <dbReference type="Proteomes" id="UP001234581"/>
    </source>
</evidence>
<name>A0AAD8DHU2_9FUNG</name>
<protein>
    <submittedName>
        <fullName evidence="5">Uncharacterized protein</fullName>
    </submittedName>
</protein>
<dbReference type="InterPro" id="IPR040194">
    <property type="entry name" value="Cwf19-like"/>
</dbReference>
<feature type="compositionally biased region" description="Basic and acidic residues" evidence="2">
    <location>
        <begin position="173"/>
        <end position="198"/>
    </location>
</feature>
<comment type="similarity">
    <text evidence="1">Belongs to the CWF19 family.</text>
</comment>
<dbReference type="RefSeq" id="XP_058347868.1">
    <property type="nucleotide sequence ID" value="XM_058481230.1"/>
</dbReference>
<accession>A0AAD8DHU2</accession>
<organism evidence="5 6">
    <name type="scientific">Lichtheimia ornata</name>
    <dbReference type="NCBI Taxonomy" id="688661"/>
    <lineage>
        <taxon>Eukaryota</taxon>
        <taxon>Fungi</taxon>
        <taxon>Fungi incertae sedis</taxon>
        <taxon>Mucoromycota</taxon>
        <taxon>Mucoromycotina</taxon>
        <taxon>Mucoromycetes</taxon>
        <taxon>Mucorales</taxon>
        <taxon>Lichtheimiaceae</taxon>
        <taxon>Lichtheimia</taxon>
    </lineage>
</organism>
<dbReference type="GO" id="GO:0000398">
    <property type="term" value="P:mRNA splicing, via spliceosome"/>
    <property type="evidence" value="ECO:0007669"/>
    <property type="project" value="TreeGrafter"/>
</dbReference>
<gene>
    <name evidence="5" type="ORF">O0I10_001132</name>
</gene>
<feature type="region of interest" description="Disordered" evidence="2">
    <location>
        <begin position="173"/>
        <end position="257"/>
    </location>
</feature>
<dbReference type="Pfam" id="PF04676">
    <property type="entry name" value="CwfJ_C_2"/>
    <property type="match status" value="1"/>
</dbReference>
<dbReference type="InterPro" id="IPR006768">
    <property type="entry name" value="Cwf19-like_C_dom-1"/>
</dbReference>
<proteinExistence type="inferred from homology"/>
<dbReference type="Proteomes" id="UP001234581">
    <property type="component" value="Unassembled WGS sequence"/>
</dbReference>
<feature type="region of interest" description="Disordered" evidence="2">
    <location>
        <begin position="145"/>
        <end position="164"/>
    </location>
</feature>
<dbReference type="Pfam" id="PF04677">
    <property type="entry name" value="CwfJ_C_1"/>
    <property type="match status" value="1"/>
</dbReference>
<dbReference type="Gene3D" id="3.30.428.10">
    <property type="entry name" value="HIT-like"/>
    <property type="match status" value="1"/>
</dbReference>
<feature type="domain" description="Cwf19-like protein C-terminal" evidence="3">
    <location>
        <begin position="586"/>
        <end position="680"/>
    </location>
</feature>
<feature type="compositionally biased region" description="Basic residues" evidence="2">
    <location>
        <begin position="1"/>
        <end position="22"/>
    </location>
</feature>
<feature type="region of interest" description="Disordered" evidence="2">
    <location>
        <begin position="1"/>
        <end position="100"/>
    </location>
</feature>
<evidence type="ECO:0000259" key="4">
    <source>
        <dbReference type="Pfam" id="PF04677"/>
    </source>
</evidence>
<dbReference type="InterPro" id="IPR006767">
    <property type="entry name" value="Cwf19-like_C_dom-2"/>
</dbReference>